<dbReference type="PRINTS" id="PR00119">
    <property type="entry name" value="CATATPASE"/>
</dbReference>
<dbReference type="NCBIfam" id="TIGR01512">
    <property type="entry name" value="ATPase-IB2_Cd"/>
    <property type="match status" value="1"/>
</dbReference>
<dbReference type="InterPro" id="IPR023298">
    <property type="entry name" value="ATPase_P-typ_TM_dom_sf"/>
</dbReference>
<dbReference type="SFLD" id="SFLDF00027">
    <property type="entry name" value="p-type_atpase"/>
    <property type="match status" value="1"/>
</dbReference>
<dbReference type="GO" id="GO:0016887">
    <property type="term" value="F:ATP hydrolysis activity"/>
    <property type="evidence" value="ECO:0007669"/>
    <property type="project" value="InterPro"/>
</dbReference>
<dbReference type="AlphaFoldDB" id="D9PW03"/>
<dbReference type="KEGG" id="mmg:MTBMA_c08060"/>
<feature type="transmembrane region" description="Helical" evidence="8">
    <location>
        <begin position="237"/>
        <end position="260"/>
    </location>
</feature>
<dbReference type="CDD" id="cd02079">
    <property type="entry name" value="P-type_ATPase_HM"/>
    <property type="match status" value="1"/>
</dbReference>
<dbReference type="GeneID" id="77399585"/>
<keyword evidence="5" id="KW-1278">Translocase</keyword>
<dbReference type="STRING" id="79929.MTBMA_c08060"/>
<feature type="transmembrane region" description="Helical" evidence="8">
    <location>
        <begin position="25"/>
        <end position="53"/>
    </location>
</feature>
<gene>
    <name evidence="10" type="ordered locus">MTBMA_c08060</name>
</gene>
<dbReference type="PANTHER" id="PTHR48085">
    <property type="entry name" value="CADMIUM/ZINC-TRANSPORTING ATPASE HMA2-RELATED"/>
    <property type="match status" value="1"/>
</dbReference>
<dbReference type="PRINTS" id="PR00941">
    <property type="entry name" value="CDATPASE"/>
</dbReference>
<dbReference type="SFLD" id="SFLDS00003">
    <property type="entry name" value="Haloacid_Dehalogenase"/>
    <property type="match status" value="1"/>
</dbReference>
<dbReference type="PANTHER" id="PTHR48085:SF5">
    <property type="entry name" value="CADMIUM_ZINC-TRANSPORTING ATPASE HMA4-RELATED"/>
    <property type="match status" value="1"/>
</dbReference>
<dbReference type="Pfam" id="PF00122">
    <property type="entry name" value="E1-E2_ATPase"/>
    <property type="match status" value="1"/>
</dbReference>
<keyword evidence="6 8" id="KW-1133">Transmembrane helix</keyword>
<dbReference type="NCBIfam" id="TIGR01494">
    <property type="entry name" value="ATPase_P-type"/>
    <property type="match status" value="1"/>
</dbReference>
<feature type="transmembrane region" description="Helical" evidence="8">
    <location>
        <begin position="580"/>
        <end position="603"/>
    </location>
</feature>
<comment type="similarity">
    <text evidence="2">Belongs to the cation transport ATPase (P-type) (TC 3.A.3) family. Type IB subfamily.</text>
</comment>
<dbReference type="Gene3D" id="2.70.150.10">
    <property type="entry name" value="Calcium-transporting ATPase, cytoplasmic transduction domain A"/>
    <property type="match status" value="1"/>
</dbReference>
<dbReference type="InterPro" id="IPR001757">
    <property type="entry name" value="P_typ_ATPase"/>
</dbReference>
<evidence type="ECO:0000313" key="10">
    <source>
        <dbReference type="EMBL" id="ADL58401.1"/>
    </source>
</evidence>
<evidence type="ECO:0000256" key="8">
    <source>
        <dbReference type="SAM" id="Phobius"/>
    </source>
</evidence>
<dbReference type="GO" id="GO:0019829">
    <property type="term" value="F:ATPase-coupled monoatomic cation transmembrane transporter activity"/>
    <property type="evidence" value="ECO:0007669"/>
    <property type="project" value="InterPro"/>
</dbReference>
<evidence type="ECO:0000256" key="6">
    <source>
        <dbReference type="ARBA" id="ARBA00022989"/>
    </source>
</evidence>
<evidence type="ECO:0000313" key="11">
    <source>
        <dbReference type="Proteomes" id="UP000000345"/>
    </source>
</evidence>
<reference evidence="10 11" key="2">
    <citation type="journal article" date="2010" name="J. Bacteriol.">
        <title>Complete genome sequence of Methanothermobacter marburgensis, a methanoarchaeon model organism.</title>
        <authorList>
            <person name="Liesegang H."/>
            <person name="Kaster A.K."/>
            <person name="Wiezer A."/>
            <person name="Goenrich M."/>
            <person name="Wollherr A."/>
            <person name="Seedorf H."/>
            <person name="Gottschalk G."/>
            <person name="Thauer R.K."/>
        </authorList>
    </citation>
    <scope>NUCLEOTIDE SEQUENCE [LARGE SCALE GENOMIC DNA]</scope>
    <source>
        <strain evidence="11">ATCC BAA-927 / DSM 2133 / JCM 14651 / NBRC 100331 / OCM 82 / Marburg</strain>
    </source>
</reference>
<feature type="transmembrane region" description="Helical" evidence="8">
    <location>
        <begin position="73"/>
        <end position="101"/>
    </location>
</feature>
<name>D9PW03_METTM</name>
<dbReference type="InterPro" id="IPR059000">
    <property type="entry name" value="ATPase_P-type_domA"/>
</dbReference>
<dbReference type="GeneID" id="9704514"/>
<dbReference type="PROSITE" id="PS00154">
    <property type="entry name" value="ATPASE_E1_E2"/>
    <property type="match status" value="1"/>
</dbReference>
<dbReference type="InterPro" id="IPR008250">
    <property type="entry name" value="ATPase_P-typ_transduc_dom_A_sf"/>
</dbReference>
<dbReference type="Gene3D" id="3.40.1110.10">
    <property type="entry name" value="Calcium-transporting ATPase, cytoplasmic domain N"/>
    <property type="match status" value="1"/>
</dbReference>
<organism evidence="10 11">
    <name type="scientific">Methanothermobacter marburgensis (strain ATCC BAA-927 / DSM 2133 / JCM 14651 / NBRC 100331 / OCM 82 / Marburg)</name>
    <name type="common">Methanobacterium thermoautotrophicum</name>
    <dbReference type="NCBI Taxonomy" id="79929"/>
    <lineage>
        <taxon>Archaea</taxon>
        <taxon>Methanobacteriati</taxon>
        <taxon>Methanobacteriota</taxon>
        <taxon>Methanomada group</taxon>
        <taxon>Methanobacteria</taxon>
        <taxon>Methanobacteriales</taxon>
        <taxon>Methanobacteriaceae</taxon>
        <taxon>Methanothermobacter</taxon>
    </lineage>
</organism>
<dbReference type="InterPro" id="IPR044492">
    <property type="entry name" value="P_typ_ATPase_HD_dom"/>
</dbReference>
<comment type="subcellular location">
    <subcellularLocation>
        <location evidence="1">Membrane</location>
    </subcellularLocation>
</comment>
<dbReference type="InterPro" id="IPR023214">
    <property type="entry name" value="HAD_sf"/>
</dbReference>
<keyword evidence="11" id="KW-1185">Reference proteome</keyword>
<feature type="transmembrane region" description="Helical" evidence="8">
    <location>
        <begin position="555"/>
        <end position="574"/>
    </location>
</feature>
<dbReference type="HOGENOM" id="CLU_001771_6_2_2"/>
<evidence type="ECO:0000259" key="9">
    <source>
        <dbReference type="Pfam" id="PF00122"/>
    </source>
</evidence>
<dbReference type="InterPro" id="IPR036412">
    <property type="entry name" value="HAD-like_sf"/>
</dbReference>
<dbReference type="InterPro" id="IPR023299">
    <property type="entry name" value="ATPase_P-typ_cyto_dom_N"/>
</dbReference>
<evidence type="ECO:0000256" key="7">
    <source>
        <dbReference type="ARBA" id="ARBA00023136"/>
    </source>
</evidence>
<dbReference type="EMBL" id="CP001710">
    <property type="protein sequence ID" value="ADL58401.1"/>
    <property type="molecule type" value="Genomic_DNA"/>
</dbReference>
<evidence type="ECO:0000256" key="5">
    <source>
        <dbReference type="ARBA" id="ARBA00022967"/>
    </source>
</evidence>
<dbReference type="SUPFAM" id="SSF81665">
    <property type="entry name" value="Calcium ATPase, transmembrane domain M"/>
    <property type="match status" value="1"/>
</dbReference>
<accession>D9PW03</accession>
<dbReference type="InterPro" id="IPR027256">
    <property type="entry name" value="P-typ_ATPase_IB"/>
</dbReference>
<proteinExistence type="inferred from homology"/>
<reference key="1">
    <citation type="submission" date="2009-08" db="EMBL/GenBank/DDBJ databases">
        <title>The genome sequence of Methanothermobacter marburgensis.</title>
        <authorList>
            <person name="Kaster A."/>
            <person name="Seedorf H."/>
            <person name="Goenrich M."/>
            <person name="Wiezer A."/>
            <person name="Liesegang H."/>
            <person name="Thauer R."/>
            <person name="Gottschalk G."/>
        </authorList>
    </citation>
    <scope>NUCLEOTIDE SEQUENCE</scope>
    <source>
        <strain>Marburg</strain>
    </source>
</reference>
<dbReference type="NCBIfam" id="TIGR01511">
    <property type="entry name" value="ATPase-IB1_Cu"/>
    <property type="match status" value="1"/>
</dbReference>
<evidence type="ECO:0000256" key="2">
    <source>
        <dbReference type="ARBA" id="ARBA00006024"/>
    </source>
</evidence>
<dbReference type="Pfam" id="PF00702">
    <property type="entry name" value="Hydrolase"/>
    <property type="match status" value="1"/>
</dbReference>
<dbReference type="GO" id="GO:0046872">
    <property type="term" value="F:metal ion binding"/>
    <property type="evidence" value="ECO:0007669"/>
    <property type="project" value="UniProtKB-KW"/>
</dbReference>
<keyword evidence="4" id="KW-0479">Metal-binding</keyword>
<dbReference type="PATRIC" id="fig|79929.8.peg.789"/>
<dbReference type="GO" id="GO:0016020">
    <property type="term" value="C:membrane"/>
    <property type="evidence" value="ECO:0007669"/>
    <property type="project" value="UniProtKB-SubCell"/>
</dbReference>
<dbReference type="NCBIfam" id="TIGR01525">
    <property type="entry name" value="ATPase-IB_hvy"/>
    <property type="match status" value="1"/>
</dbReference>
<dbReference type="Proteomes" id="UP000000345">
    <property type="component" value="Chromosome"/>
</dbReference>
<feature type="transmembrane region" description="Helical" evidence="8">
    <location>
        <begin position="266"/>
        <end position="291"/>
    </location>
</feature>
<dbReference type="PaxDb" id="79929-MTBMA_c08060"/>
<keyword evidence="7 8" id="KW-0472">Membrane</keyword>
<dbReference type="Gene3D" id="3.40.50.1000">
    <property type="entry name" value="HAD superfamily/HAD-like"/>
    <property type="match status" value="1"/>
</dbReference>
<evidence type="ECO:0000256" key="4">
    <source>
        <dbReference type="ARBA" id="ARBA00022723"/>
    </source>
</evidence>
<dbReference type="GO" id="GO:0005524">
    <property type="term" value="F:ATP binding"/>
    <property type="evidence" value="ECO:0007669"/>
    <property type="project" value="InterPro"/>
</dbReference>
<dbReference type="RefSeq" id="WP_013295625.1">
    <property type="nucleotide sequence ID" value="NC_014408.1"/>
</dbReference>
<protein>
    <submittedName>
        <fullName evidence="10">Predicted cation transport ATPase</fullName>
    </submittedName>
</protein>
<dbReference type="InterPro" id="IPR051014">
    <property type="entry name" value="Cation_Transport_ATPase_IB"/>
</dbReference>
<sequence length="605" mass="64330">MGCECSSCSPEEGDKDIRIIAASGALLISGIILSFAGGLISVPFLLASVAAAGYRIFPPAIRSVLRGRFTVNFLILIAAAGAILLGDYTEAALVTVLYNIAEYLEEYAHRRSHRSVESLIKLRPRTARVLGDGENIIKVEEVRSGSIIGIKPGETIPLDGTVTRGRSKVDQSNITGESLPITVQEGSDVFAGTRNLDGYLEVRVTREADNTVLAGVIETVKRAATRRSRRERFIERFASVYTPAVIALAVLTAAVPIIMGGSIGTWVYRALVLLVISCPCALLISTPVAMVSGMTAAARRGILIKGSEFLEAMASVRNIIFDKTGTLTEGSPRVTSVEPVERKDEILRIAASLERRSGHPIAEAIVDSYHGETDEVSEFESMPGKGVSGHINGVKYTIGSPELVGASPGKGTTVYLQGPEGIAGKITLSDTIRDSASRTISELRDRGLEIMMLTGDTEEVAAEVAGELGVENYQGGLLPEDKMKVIDEVRKRGPVAMVGDGVNDAPALAAADVGIAMGVRGSDVALETADITLVEDDLERIDELMDLSRRTIRTVRINTALTVTVKLSLAVLSVTGSVPLWVAVAVGDMGLSLFVIVNSLLIARY</sequence>
<evidence type="ECO:0000256" key="1">
    <source>
        <dbReference type="ARBA" id="ARBA00004370"/>
    </source>
</evidence>
<dbReference type="SFLD" id="SFLDG00002">
    <property type="entry name" value="C1.7:_P-type_atpase_like"/>
    <property type="match status" value="1"/>
</dbReference>
<dbReference type="FunFam" id="2.70.150.10:FF:000002">
    <property type="entry name" value="Copper-transporting ATPase 1, putative"/>
    <property type="match status" value="1"/>
</dbReference>
<keyword evidence="3 8" id="KW-0812">Transmembrane</keyword>
<feature type="domain" description="P-type ATPase A" evidence="9">
    <location>
        <begin position="122"/>
        <end position="220"/>
    </location>
</feature>
<dbReference type="SUPFAM" id="SSF81653">
    <property type="entry name" value="Calcium ATPase, transduction domain A"/>
    <property type="match status" value="1"/>
</dbReference>
<evidence type="ECO:0000256" key="3">
    <source>
        <dbReference type="ARBA" id="ARBA00022692"/>
    </source>
</evidence>
<dbReference type="InterPro" id="IPR018303">
    <property type="entry name" value="ATPase_P-typ_P_site"/>
</dbReference>
<dbReference type="SUPFAM" id="SSF56784">
    <property type="entry name" value="HAD-like"/>
    <property type="match status" value="1"/>
</dbReference>
<dbReference type="OrthoDB" id="8588at2157"/>